<evidence type="ECO:0000259" key="1">
    <source>
        <dbReference type="Pfam" id="PF00149"/>
    </source>
</evidence>
<dbReference type="SUPFAM" id="SSF56300">
    <property type="entry name" value="Metallo-dependent phosphatases"/>
    <property type="match status" value="1"/>
</dbReference>
<dbReference type="EMBL" id="NMUQ01000002">
    <property type="protein sequence ID" value="OXM13923.1"/>
    <property type="molecule type" value="Genomic_DNA"/>
</dbReference>
<dbReference type="InterPro" id="IPR004843">
    <property type="entry name" value="Calcineurin-like_PHP"/>
</dbReference>
<organism evidence="2 3">
    <name type="scientific">Paenibacillus herberti</name>
    <dbReference type="NCBI Taxonomy" id="1619309"/>
    <lineage>
        <taxon>Bacteria</taxon>
        <taxon>Bacillati</taxon>
        <taxon>Bacillota</taxon>
        <taxon>Bacilli</taxon>
        <taxon>Bacillales</taxon>
        <taxon>Paenibacillaceae</taxon>
        <taxon>Paenibacillus</taxon>
    </lineage>
</organism>
<dbReference type="GO" id="GO:0005737">
    <property type="term" value="C:cytoplasm"/>
    <property type="evidence" value="ECO:0007669"/>
    <property type="project" value="TreeGrafter"/>
</dbReference>
<dbReference type="PANTHER" id="PTHR32440">
    <property type="entry name" value="PHOSPHATASE DCR2-RELATED-RELATED"/>
    <property type="match status" value="1"/>
</dbReference>
<dbReference type="InterPro" id="IPR011230">
    <property type="entry name" value="PAP14/16/28/29"/>
</dbReference>
<comment type="caution">
    <text evidence="2">The sequence shown here is derived from an EMBL/GenBank/DDBJ whole genome shotgun (WGS) entry which is preliminary data.</text>
</comment>
<dbReference type="RefSeq" id="WP_089524748.1">
    <property type="nucleotide sequence ID" value="NZ_NMUQ01000002.1"/>
</dbReference>
<proteinExistence type="predicted"/>
<feature type="domain" description="Calcineurin-like phosphoesterase" evidence="1">
    <location>
        <begin position="13"/>
        <end position="245"/>
    </location>
</feature>
<sequence>MSNLLKFREDGTFKIVQFTDLHWQNGNEEDQLTGALMEQVLDAEKPDFVAFTGDIIYGLGCDDPLKALRQAVEPVVSRGIPWAGVLGNHDAERNTKATREEVLQGLMAIPGSLTGHTPGITGYGNYELAVQGRDGNVASVLYFLDTGEYSPISSVVSGYSWLRHDQIDWYRKTSRGYTESNDGNPLPSLAFFHIPLPEHDEVWQKGGCRGQRHEDVCCGKVNSGFFASMAEMGDVTGVFTGHDHVNDYAGTMFGITLSYGRATGYHTYGREGFPRGARIINLTEGQRTYESWLRLDDGTVDRQELLEEKESTLSEA</sequence>
<dbReference type="Pfam" id="PF00149">
    <property type="entry name" value="Metallophos"/>
    <property type="match status" value="1"/>
</dbReference>
<dbReference type="OrthoDB" id="9816081at2"/>
<evidence type="ECO:0000313" key="2">
    <source>
        <dbReference type="EMBL" id="OXM13923.1"/>
    </source>
</evidence>
<dbReference type="CDD" id="cd07383">
    <property type="entry name" value="MPP_Dcr2"/>
    <property type="match status" value="1"/>
</dbReference>
<name>A0A229NVI0_9BACL</name>
<dbReference type="PIRSF" id="PIRSF030250">
    <property type="entry name" value="Ptase_At2g46880"/>
    <property type="match status" value="1"/>
</dbReference>
<dbReference type="Proteomes" id="UP000215145">
    <property type="component" value="Unassembled WGS sequence"/>
</dbReference>
<dbReference type="GO" id="GO:0016788">
    <property type="term" value="F:hydrolase activity, acting on ester bonds"/>
    <property type="evidence" value="ECO:0007669"/>
    <property type="project" value="TreeGrafter"/>
</dbReference>
<protein>
    <submittedName>
        <fullName evidence="2">Metallophosphoesterase</fullName>
    </submittedName>
</protein>
<dbReference type="PANTHER" id="PTHR32440:SF11">
    <property type="entry name" value="METALLOPHOSPHOESTERASE DOMAIN-CONTAINING PROTEIN"/>
    <property type="match status" value="1"/>
</dbReference>
<dbReference type="Gene3D" id="3.60.21.10">
    <property type="match status" value="1"/>
</dbReference>
<dbReference type="AlphaFoldDB" id="A0A229NVI0"/>
<reference evidence="2 3" key="1">
    <citation type="submission" date="2017-07" db="EMBL/GenBank/DDBJ databases">
        <title>Paenibacillus herberti R33 genome sequencing and assembly.</title>
        <authorList>
            <person name="Su W."/>
        </authorList>
    </citation>
    <scope>NUCLEOTIDE SEQUENCE [LARGE SCALE GENOMIC DNA]</scope>
    <source>
        <strain evidence="2 3">R33</strain>
    </source>
</reference>
<evidence type="ECO:0000313" key="3">
    <source>
        <dbReference type="Proteomes" id="UP000215145"/>
    </source>
</evidence>
<keyword evidence="3" id="KW-1185">Reference proteome</keyword>
<accession>A0A229NVI0</accession>
<gene>
    <name evidence="2" type="ORF">CGZ75_12995</name>
</gene>
<dbReference type="InterPro" id="IPR029052">
    <property type="entry name" value="Metallo-depent_PP-like"/>
</dbReference>